<dbReference type="RefSeq" id="WP_011996717.1">
    <property type="nucleotide sequence ID" value="NC_009727.1"/>
</dbReference>
<evidence type="ECO:0000313" key="3">
    <source>
        <dbReference type="Proteomes" id="UP000008555"/>
    </source>
</evidence>
<dbReference type="AlphaFoldDB" id="A9KDS4"/>
<organism evidence="2 3">
    <name type="scientific">Coxiella burnetii (strain Dugway 5J108-111)</name>
    <dbReference type="NCBI Taxonomy" id="434922"/>
    <lineage>
        <taxon>Bacteria</taxon>
        <taxon>Pseudomonadati</taxon>
        <taxon>Pseudomonadota</taxon>
        <taxon>Gammaproteobacteria</taxon>
        <taxon>Legionellales</taxon>
        <taxon>Coxiellaceae</taxon>
        <taxon>Coxiella</taxon>
    </lineage>
</organism>
<name>A9KDS4_COXBN</name>
<protein>
    <submittedName>
        <fullName evidence="2">Hypothetical exported protein</fullName>
    </submittedName>
</protein>
<sequence length="217" mass="24005">MRRKSLLNIFSIIFLSTLTSLAWADMTVTKRVDRYGFLQGVLLQSKDVSFRVNTYGYLESVTPHDPKHEALIRLDKIIGKEQVPPSAQKLSIKYYPASALNGNGGKIAEANGIRVSYYPCAIATRFSNAHYYGQKFSANNNSLPFVINPRYRGACSSTSGNGGKVRRIGDINFSYYPSSTFSSSGGKLQRVGDTVITYFPQNSFQGKGGQLKNFNAK</sequence>
<evidence type="ECO:0000256" key="1">
    <source>
        <dbReference type="SAM" id="SignalP"/>
    </source>
</evidence>
<reference evidence="2 3" key="1">
    <citation type="journal article" date="2009" name="Infect. Immun.">
        <title>Comparative genomics reveal extensive transposon-mediated genomic plasticity and diversity among potential effector proteins within the genus Coxiella.</title>
        <authorList>
            <person name="Beare P.A."/>
            <person name="Unsworth N."/>
            <person name="Andoh M."/>
            <person name="Voth D.E."/>
            <person name="Omsland A."/>
            <person name="Gilk S.D."/>
            <person name="Williams K.P."/>
            <person name="Sobral B.W."/>
            <person name="Kupko J.J.III."/>
            <person name="Porcella S.F."/>
            <person name="Samuel J.E."/>
            <person name="Heinzen R.A."/>
        </authorList>
    </citation>
    <scope>NUCLEOTIDE SEQUENCE [LARGE SCALE GENOMIC DNA]</scope>
    <source>
        <strain evidence="2 3">Dugway 5J108-111</strain>
    </source>
</reference>
<gene>
    <name evidence="2" type="ordered locus">CBUD_0749</name>
</gene>
<accession>A9KDS4</accession>
<dbReference type="Proteomes" id="UP000008555">
    <property type="component" value="Chromosome"/>
</dbReference>
<evidence type="ECO:0000313" key="2">
    <source>
        <dbReference type="EMBL" id="ABS78442.1"/>
    </source>
</evidence>
<feature type="chain" id="PRO_5002736473" evidence="1">
    <location>
        <begin position="25"/>
        <end position="217"/>
    </location>
</feature>
<dbReference type="KEGG" id="cbd:CBUD_0749"/>
<dbReference type="EMBL" id="CP000733">
    <property type="protein sequence ID" value="ABS78442.1"/>
    <property type="molecule type" value="Genomic_DNA"/>
</dbReference>
<dbReference type="HOGENOM" id="CLU_1270537_0_0_6"/>
<feature type="signal peptide" evidence="1">
    <location>
        <begin position="1"/>
        <end position="24"/>
    </location>
</feature>
<proteinExistence type="predicted"/>
<keyword evidence="1" id="KW-0732">Signal</keyword>